<dbReference type="GO" id="GO:0040029">
    <property type="term" value="P:epigenetic regulation of gene expression"/>
    <property type="evidence" value="ECO:0007669"/>
    <property type="project" value="UniProtKB-ARBA"/>
</dbReference>
<dbReference type="FunFam" id="3.30.160.60:FF:002343">
    <property type="entry name" value="Zinc finger protein 33A"/>
    <property type="match status" value="1"/>
</dbReference>
<dbReference type="CDD" id="cd17039">
    <property type="entry name" value="Ubl_ubiquitin_like"/>
    <property type="match status" value="1"/>
</dbReference>
<keyword evidence="8" id="KW-0832">Ubl conjugation</keyword>
<dbReference type="GO" id="GO:0008270">
    <property type="term" value="F:zinc ion binding"/>
    <property type="evidence" value="ECO:0007669"/>
    <property type="project" value="UniProtKB-UniRule"/>
</dbReference>
<feature type="domain" description="C2H2-type" evidence="18">
    <location>
        <begin position="674"/>
        <end position="701"/>
    </location>
</feature>
<evidence type="ECO:0000256" key="13">
    <source>
        <dbReference type="ARBA" id="ARBA00037948"/>
    </source>
</evidence>
<dbReference type="InterPro" id="IPR050527">
    <property type="entry name" value="Snail/Krueppel_Znf"/>
</dbReference>
<feature type="binding site" evidence="16">
    <location>
        <position position="232"/>
    </location>
    <ligand>
        <name>Zn(2+)</name>
        <dbReference type="ChEBI" id="CHEBI:29105"/>
    </ligand>
</feature>
<comment type="similarity">
    <text evidence="13">Belongs to the snail C2H2-type zinc-finger protein family.</text>
</comment>
<feature type="domain" description="C2H2-type" evidence="18">
    <location>
        <begin position="888"/>
        <end position="915"/>
    </location>
</feature>
<dbReference type="AlphaFoldDB" id="A0A067RJT2"/>
<evidence type="ECO:0000259" key="17">
    <source>
        <dbReference type="PROSITE" id="PS50053"/>
    </source>
</evidence>
<dbReference type="PROSITE" id="PS50950">
    <property type="entry name" value="ZF_THAP"/>
    <property type="match status" value="1"/>
</dbReference>
<feature type="domain" description="C2H2-type" evidence="18">
    <location>
        <begin position="617"/>
        <end position="645"/>
    </location>
</feature>
<dbReference type="PANTHER" id="PTHR24388">
    <property type="entry name" value="ZINC FINGER PROTEIN"/>
    <property type="match status" value="1"/>
</dbReference>
<dbReference type="InParanoid" id="A0A067RJT2"/>
<feature type="domain" description="Ubiquitin-like" evidence="17">
    <location>
        <begin position="1"/>
        <end position="63"/>
    </location>
</feature>
<evidence type="ECO:0000313" key="22">
    <source>
        <dbReference type="Proteomes" id="UP000027135"/>
    </source>
</evidence>
<evidence type="ECO:0000256" key="16">
    <source>
        <dbReference type="PROSITE-ProRule" id="PRU01263"/>
    </source>
</evidence>
<protein>
    <submittedName>
        <fullName evidence="21">Uncharacterized protein</fullName>
    </submittedName>
</protein>
<dbReference type="FunFam" id="3.30.160.60:FF:000690">
    <property type="entry name" value="Zinc finger protein 354C"/>
    <property type="match status" value="1"/>
</dbReference>
<dbReference type="FunFam" id="3.30.160.60:FF:000017">
    <property type="entry name" value="zinc finger protein 62 homolog"/>
    <property type="match status" value="1"/>
</dbReference>
<dbReference type="Pfam" id="PF00096">
    <property type="entry name" value="zf-C2H2"/>
    <property type="match status" value="9"/>
</dbReference>
<evidence type="ECO:0000256" key="8">
    <source>
        <dbReference type="ARBA" id="ARBA00022843"/>
    </source>
</evidence>
<dbReference type="PANTHER" id="PTHR24388:SF54">
    <property type="entry name" value="PROTEIN ESCARGOT"/>
    <property type="match status" value="1"/>
</dbReference>
<evidence type="ECO:0000256" key="5">
    <source>
        <dbReference type="ARBA" id="ARBA00022737"/>
    </source>
</evidence>
<dbReference type="GO" id="GO:0000981">
    <property type="term" value="F:DNA-binding transcription factor activity, RNA polymerase II-specific"/>
    <property type="evidence" value="ECO:0007669"/>
    <property type="project" value="TreeGrafter"/>
</dbReference>
<organism evidence="21 22">
    <name type="scientific">Zootermopsis nevadensis</name>
    <name type="common">Dampwood termite</name>
    <dbReference type="NCBI Taxonomy" id="136037"/>
    <lineage>
        <taxon>Eukaryota</taxon>
        <taxon>Metazoa</taxon>
        <taxon>Ecdysozoa</taxon>
        <taxon>Arthropoda</taxon>
        <taxon>Hexapoda</taxon>
        <taxon>Insecta</taxon>
        <taxon>Pterygota</taxon>
        <taxon>Neoptera</taxon>
        <taxon>Polyneoptera</taxon>
        <taxon>Dictyoptera</taxon>
        <taxon>Blattodea</taxon>
        <taxon>Blattoidea</taxon>
        <taxon>Termitoidae</taxon>
        <taxon>Termopsidae</taxon>
        <taxon>Zootermopsis</taxon>
    </lineage>
</organism>
<keyword evidence="7 16" id="KW-0862">Zinc</keyword>
<evidence type="ECO:0000256" key="1">
    <source>
        <dbReference type="ARBA" id="ARBA00004123"/>
    </source>
</evidence>
<keyword evidence="6 14" id="KW-0863">Zinc-finger</keyword>
<sequence length="971" mass="110117">MKIVLKNVSGESITIDVKPDDTFYDLKTRIQNESGIQLDLQQLNFKGKKITDDQIVAEYFFDDIGAAEENGPKYEDEDASVVQSLQCAVPGCNNVEASCPNKSFFHFPVSEDRCRHWLLVCRRLDLLDKPCALVSQHYVTCSDHFIASEFVDDTKQRLKKRAIPTLFDFSSQNGVPIEIIDGDQIIVEENCEVVIKQERGSMPQVEIDYDSDLEGVVEELVPELPGQLCRLCASAIKEVVYIFSATGKEQHIAEKINTCLPVTVKSTDPLPKQLCTTCINKLNMCHEFAESCIQAENKLLELNERKHFRSRAVYNMEDSKADVAIIAIKSEHELENAGKGQLNGIDSSFVSGSVTYCTRTKQGSAINGIQEASCIEEIYRAQSSFFCPLCCDGNMSIQSDTPEGCGNGDLALLKEIGAKIYKKNHVHHSEEFNTVHDILIQNAETSEDSSNIWDESGPMDNVTLGNISQEDKIISKDKIYGVVDGTVTLLHPKIEFPSCRLCGETFADIDLCLDHAKCHVESDLYPCSLCELCFTSELCLVSHCEEHKAEERQLRPKGSKRLVCPTCGRRFNNSRTLAGHNCFSATRPFKCPECGKFFRTEARLEFHQQVHEGGSPVVCEHCGKEFSRENNLFDHVRLVHMGEKAHRCEQCGKSFQLKARLIAHQRVHTGERPFVCDICGGKFYDNATLKGHRVTHMDVKPFQCDKCGRCFARKTLFKQHVMAHVDENKQPRMYSCKLCMDAVFPTYAKLVEHRKDSHPLVKAFEDDATPHNTKPFKCEDCGKSFAYRVTLVAHCRNHTGELPFGCDFCEKRFSQKRSLVLHHRTHTGEKPFGCDICGKRFVQSAHLYSHLRLHTGEKPYQCEVCGNRFRLKDVRDAHLRKHTGERPFKCNVCGKAFRTSHSYYQHMWIHQGKKPYPCEYCGKAFRRSNGLKIHIRIHTGEKPHACDICGRCFAQKQDMKKHRNLHVAGKL</sequence>
<dbReference type="InterPro" id="IPR000626">
    <property type="entry name" value="Ubiquitin-like_dom"/>
</dbReference>
<evidence type="ECO:0000256" key="3">
    <source>
        <dbReference type="ARBA" id="ARBA00022499"/>
    </source>
</evidence>
<evidence type="ECO:0000259" key="18">
    <source>
        <dbReference type="PROSITE" id="PS50157"/>
    </source>
</evidence>
<dbReference type="GO" id="GO:0003682">
    <property type="term" value="F:chromatin binding"/>
    <property type="evidence" value="ECO:0007669"/>
    <property type="project" value="UniProtKB-ARBA"/>
</dbReference>
<dbReference type="PROSITE" id="PS00028">
    <property type="entry name" value="ZINC_FINGER_C2H2_1"/>
    <property type="match status" value="14"/>
</dbReference>
<dbReference type="PROSITE" id="PS50053">
    <property type="entry name" value="UBIQUITIN_2"/>
    <property type="match status" value="1"/>
</dbReference>
<evidence type="ECO:0000256" key="9">
    <source>
        <dbReference type="ARBA" id="ARBA00023015"/>
    </source>
</evidence>
<evidence type="ECO:0000256" key="4">
    <source>
        <dbReference type="ARBA" id="ARBA00022723"/>
    </source>
</evidence>
<evidence type="ECO:0000256" key="2">
    <source>
        <dbReference type="ARBA" id="ARBA00006991"/>
    </source>
</evidence>
<comment type="similarity">
    <text evidence="2">Belongs to the krueppel C2H2-type zinc-finger protein family.</text>
</comment>
<keyword evidence="11" id="KW-0804">Transcription</keyword>
<dbReference type="SMART" id="SM00980">
    <property type="entry name" value="THAP"/>
    <property type="match status" value="1"/>
</dbReference>
<feature type="domain" description="C2H2-type" evidence="18">
    <location>
        <begin position="589"/>
        <end position="616"/>
    </location>
</feature>
<dbReference type="Pfam" id="PF00240">
    <property type="entry name" value="ubiquitin"/>
    <property type="match status" value="1"/>
</dbReference>
<evidence type="ECO:0000256" key="15">
    <source>
        <dbReference type="PROSITE-ProRule" id="PRU00309"/>
    </source>
</evidence>
<evidence type="ECO:0000256" key="12">
    <source>
        <dbReference type="ARBA" id="ARBA00023242"/>
    </source>
</evidence>
<dbReference type="FunFam" id="3.30.160.60:FF:000512">
    <property type="entry name" value="zinc finger protein 197 isoform X1"/>
    <property type="match status" value="1"/>
</dbReference>
<feature type="domain" description="C2H2-type" evidence="18">
    <location>
        <begin position="776"/>
        <end position="803"/>
    </location>
</feature>
<dbReference type="InterPro" id="IPR013087">
    <property type="entry name" value="Znf_C2H2_type"/>
</dbReference>
<feature type="domain" description="ZAD" evidence="20">
    <location>
        <begin position="227"/>
        <end position="302"/>
    </location>
</feature>
<dbReference type="GO" id="GO:0048598">
    <property type="term" value="P:embryonic morphogenesis"/>
    <property type="evidence" value="ECO:0007669"/>
    <property type="project" value="UniProtKB-ARBA"/>
</dbReference>
<name>A0A067RJT2_ZOONE</name>
<reference evidence="21 22" key="1">
    <citation type="journal article" date="2014" name="Nat. Commun.">
        <title>Molecular traces of alternative social organization in a termite genome.</title>
        <authorList>
            <person name="Terrapon N."/>
            <person name="Li C."/>
            <person name="Robertson H.M."/>
            <person name="Ji L."/>
            <person name="Meng X."/>
            <person name="Booth W."/>
            <person name="Chen Z."/>
            <person name="Childers C.P."/>
            <person name="Glastad K.M."/>
            <person name="Gokhale K."/>
            <person name="Gowin J."/>
            <person name="Gronenberg W."/>
            <person name="Hermansen R.A."/>
            <person name="Hu H."/>
            <person name="Hunt B.G."/>
            <person name="Huylmans A.K."/>
            <person name="Khalil S.M."/>
            <person name="Mitchell R.D."/>
            <person name="Munoz-Torres M.C."/>
            <person name="Mustard J.A."/>
            <person name="Pan H."/>
            <person name="Reese J.T."/>
            <person name="Scharf M.E."/>
            <person name="Sun F."/>
            <person name="Vogel H."/>
            <person name="Xiao J."/>
            <person name="Yang W."/>
            <person name="Yang Z."/>
            <person name="Yang Z."/>
            <person name="Zhou J."/>
            <person name="Zhu J."/>
            <person name="Brent C.S."/>
            <person name="Elsik C.G."/>
            <person name="Goodisman M.A."/>
            <person name="Liberles D.A."/>
            <person name="Roe R.M."/>
            <person name="Vargo E.L."/>
            <person name="Vilcinskas A."/>
            <person name="Wang J."/>
            <person name="Bornberg-Bauer E."/>
            <person name="Korb J."/>
            <person name="Zhang G."/>
            <person name="Liebig J."/>
        </authorList>
    </citation>
    <scope>NUCLEOTIDE SEQUENCE [LARGE SCALE GENOMIC DNA]</scope>
    <source>
        <tissue evidence="21">Whole organism</tissue>
    </source>
</reference>
<dbReference type="GO" id="GO:0000785">
    <property type="term" value="C:chromatin"/>
    <property type="evidence" value="ECO:0007669"/>
    <property type="project" value="UniProtKB-ARBA"/>
</dbReference>
<feature type="domain" description="C2H2-type" evidence="18">
    <location>
        <begin position="804"/>
        <end position="831"/>
    </location>
</feature>
<dbReference type="Gene3D" id="3.30.160.60">
    <property type="entry name" value="Classic Zinc Finger"/>
    <property type="match status" value="13"/>
</dbReference>
<feature type="domain" description="C2H2-type" evidence="18">
    <location>
        <begin position="525"/>
        <end position="552"/>
    </location>
</feature>
<evidence type="ECO:0000259" key="19">
    <source>
        <dbReference type="PROSITE" id="PS50950"/>
    </source>
</evidence>
<dbReference type="Pfam" id="PF05485">
    <property type="entry name" value="THAP"/>
    <property type="match status" value="1"/>
</dbReference>
<dbReference type="FunFam" id="3.30.160.60:FF:000624">
    <property type="entry name" value="zinc finger protein 697"/>
    <property type="match status" value="2"/>
</dbReference>
<evidence type="ECO:0000256" key="7">
    <source>
        <dbReference type="ARBA" id="ARBA00022833"/>
    </source>
</evidence>
<feature type="domain" description="C2H2-type" evidence="18">
    <location>
        <begin position="860"/>
        <end position="887"/>
    </location>
</feature>
<dbReference type="SMART" id="SM00213">
    <property type="entry name" value="UBQ"/>
    <property type="match status" value="1"/>
</dbReference>
<keyword evidence="4 16" id="KW-0479">Metal-binding</keyword>
<feature type="domain" description="C2H2-type" evidence="18">
    <location>
        <begin position="646"/>
        <end position="673"/>
    </location>
</feature>
<dbReference type="PROSITE" id="PS50157">
    <property type="entry name" value="ZINC_FINGER_C2H2_2"/>
    <property type="match status" value="13"/>
</dbReference>
<evidence type="ECO:0000256" key="14">
    <source>
        <dbReference type="PROSITE-ProRule" id="PRU00042"/>
    </source>
</evidence>
<dbReference type="FunFam" id="3.30.160.60:FF:000100">
    <property type="entry name" value="Zinc finger 45-like"/>
    <property type="match status" value="1"/>
</dbReference>
<evidence type="ECO:0000259" key="20">
    <source>
        <dbReference type="PROSITE" id="PS51915"/>
    </source>
</evidence>
<feature type="binding site" evidence="16">
    <location>
        <position position="278"/>
    </location>
    <ligand>
        <name>Zn(2+)</name>
        <dbReference type="ChEBI" id="CHEBI:29105"/>
    </ligand>
</feature>
<dbReference type="OMA" id="AETANIC"/>
<dbReference type="Pfam" id="PF07776">
    <property type="entry name" value="zf-AD"/>
    <property type="match status" value="1"/>
</dbReference>
<feature type="domain" description="THAP-type" evidence="19">
    <location>
        <begin position="82"/>
        <end position="167"/>
    </location>
</feature>
<evidence type="ECO:0000256" key="11">
    <source>
        <dbReference type="ARBA" id="ARBA00023163"/>
    </source>
</evidence>
<accession>A0A067RJT2</accession>
<dbReference type="SUPFAM" id="SSF54236">
    <property type="entry name" value="Ubiquitin-like"/>
    <property type="match status" value="1"/>
</dbReference>
<dbReference type="FunFam" id="3.30.160.60:FF:001498">
    <property type="entry name" value="Zinc finger protein 404"/>
    <property type="match status" value="1"/>
</dbReference>
<dbReference type="Gene3D" id="3.40.1800.20">
    <property type="match status" value="1"/>
</dbReference>
<dbReference type="InterPro" id="IPR012934">
    <property type="entry name" value="Znf_AD"/>
</dbReference>
<dbReference type="OrthoDB" id="3437960at2759"/>
<dbReference type="FunFam" id="3.30.160.60:FF:001949">
    <property type="entry name" value="zinc finger protein 62 homolog isoform X2"/>
    <property type="match status" value="1"/>
</dbReference>
<dbReference type="InterPro" id="IPR029071">
    <property type="entry name" value="Ubiquitin-like_domsf"/>
</dbReference>
<dbReference type="EMBL" id="KK852586">
    <property type="protein sequence ID" value="KDR20795.1"/>
    <property type="molecule type" value="Genomic_DNA"/>
</dbReference>
<dbReference type="GO" id="GO:0005634">
    <property type="term" value="C:nucleus"/>
    <property type="evidence" value="ECO:0007669"/>
    <property type="project" value="UniProtKB-SubCell"/>
</dbReference>
<dbReference type="SMART" id="SM00868">
    <property type="entry name" value="zf-AD"/>
    <property type="match status" value="1"/>
</dbReference>
<gene>
    <name evidence="21" type="ORF">L798_04171</name>
</gene>
<dbReference type="FunFam" id="3.30.160.60:FF:000630">
    <property type="entry name" value="Zinc finger protein 180"/>
    <property type="match status" value="1"/>
</dbReference>
<dbReference type="PROSITE" id="PS51915">
    <property type="entry name" value="ZAD"/>
    <property type="match status" value="1"/>
</dbReference>
<feature type="binding site" evidence="16">
    <location>
        <position position="275"/>
    </location>
    <ligand>
        <name>Zn(2+)</name>
        <dbReference type="ChEBI" id="CHEBI:29105"/>
    </ligand>
</feature>
<evidence type="ECO:0000256" key="10">
    <source>
        <dbReference type="ARBA" id="ARBA00023125"/>
    </source>
</evidence>
<feature type="domain" description="C2H2-type" evidence="18">
    <location>
        <begin position="832"/>
        <end position="859"/>
    </location>
</feature>
<dbReference type="Gene3D" id="3.10.20.90">
    <property type="entry name" value="Phosphatidylinositol 3-kinase Catalytic Subunit, Chain A, domain 1"/>
    <property type="match status" value="1"/>
</dbReference>
<keyword evidence="5" id="KW-0677">Repeat</keyword>
<dbReference type="SUPFAM" id="SSF57716">
    <property type="entry name" value="Glucocorticoid receptor-like (DNA-binding domain)"/>
    <property type="match status" value="2"/>
</dbReference>
<dbReference type="FunFam" id="3.30.160.60:FF:000446">
    <property type="entry name" value="Zinc finger protein"/>
    <property type="match status" value="1"/>
</dbReference>
<keyword evidence="3" id="KW-1017">Isopeptide bond</keyword>
<keyword evidence="12" id="KW-0539">Nucleus</keyword>
<dbReference type="SMART" id="SM00692">
    <property type="entry name" value="DM3"/>
    <property type="match status" value="1"/>
</dbReference>
<dbReference type="SUPFAM" id="SSF57667">
    <property type="entry name" value="beta-beta-alpha zinc fingers"/>
    <property type="match status" value="9"/>
</dbReference>
<keyword evidence="9" id="KW-0805">Transcription regulation</keyword>
<dbReference type="InterPro" id="IPR036236">
    <property type="entry name" value="Znf_C2H2_sf"/>
</dbReference>
<feature type="domain" description="C2H2-type" evidence="18">
    <location>
        <begin position="944"/>
        <end position="971"/>
    </location>
</feature>
<dbReference type="SMART" id="SM00355">
    <property type="entry name" value="ZnF_C2H2"/>
    <property type="match status" value="16"/>
</dbReference>
<dbReference type="InterPro" id="IPR006612">
    <property type="entry name" value="THAP_Znf"/>
</dbReference>
<dbReference type="eggNOG" id="KOG1721">
    <property type="taxonomic scope" value="Eukaryota"/>
</dbReference>
<feature type="domain" description="C2H2-type" evidence="18">
    <location>
        <begin position="702"/>
        <end position="729"/>
    </location>
</feature>
<feature type="domain" description="C2H2-type" evidence="18">
    <location>
        <begin position="916"/>
        <end position="943"/>
    </location>
</feature>
<feature type="binding site" evidence="16">
    <location>
        <position position="229"/>
    </location>
    <ligand>
        <name>Zn(2+)</name>
        <dbReference type="ChEBI" id="CHEBI:29105"/>
    </ligand>
</feature>
<comment type="subcellular location">
    <subcellularLocation>
        <location evidence="1">Nucleus</location>
    </subcellularLocation>
</comment>
<evidence type="ECO:0000256" key="6">
    <source>
        <dbReference type="ARBA" id="ARBA00022771"/>
    </source>
</evidence>
<keyword evidence="22" id="KW-1185">Reference proteome</keyword>
<dbReference type="Proteomes" id="UP000027135">
    <property type="component" value="Unassembled WGS sequence"/>
</dbReference>
<keyword evidence="10 15" id="KW-0238">DNA-binding</keyword>
<proteinExistence type="inferred from homology"/>
<dbReference type="GO" id="GO:0000978">
    <property type="term" value="F:RNA polymerase II cis-regulatory region sequence-specific DNA binding"/>
    <property type="evidence" value="ECO:0007669"/>
    <property type="project" value="TreeGrafter"/>
</dbReference>
<evidence type="ECO:0000313" key="21">
    <source>
        <dbReference type="EMBL" id="KDR20795.1"/>
    </source>
</evidence>